<dbReference type="AlphaFoldDB" id="A0A833HRQ0"/>
<evidence type="ECO:0008006" key="3">
    <source>
        <dbReference type="Google" id="ProtNLM"/>
    </source>
</evidence>
<name>A0A833HRQ0_9FIRM</name>
<keyword evidence="2" id="KW-1185">Reference proteome</keyword>
<evidence type="ECO:0000313" key="2">
    <source>
        <dbReference type="Proteomes" id="UP000465601"/>
    </source>
</evidence>
<dbReference type="Proteomes" id="UP000465601">
    <property type="component" value="Unassembled WGS sequence"/>
</dbReference>
<dbReference type="RefSeq" id="WP_151864338.1">
    <property type="nucleotide sequence ID" value="NZ_WBZB01000002.1"/>
</dbReference>
<gene>
    <name evidence="1" type="ORF">F8153_00260</name>
</gene>
<proteinExistence type="predicted"/>
<evidence type="ECO:0000313" key="1">
    <source>
        <dbReference type="EMBL" id="KAB3533521.1"/>
    </source>
</evidence>
<reference evidence="1 2" key="1">
    <citation type="submission" date="2019-10" db="EMBL/GenBank/DDBJ databases">
        <title>Alkaliphilus serpentinus sp. nov. and Alkaliphilus pronyensis sp. nov., two novel anaerobic alkaliphilic species isolated from the serpentinized-hosted hydrothermal field of the Prony Bay (New Caledonia).</title>
        <authorList>
            <person name="Postec A."/>
        </authorList>
    </citation>
    <scope>NUCLEOTIDE SEQUENCE [LARGE SCALE GENOMIC DNA]</scope>
    <source>
        <strain evidence="1 2">LacT</strain>
    </source>
</reference>
<dbReference type="InterPro" id="IPR011037">
    <property type="entry name" value="Pyrv_Knase-like_insert_dom_sf"/>
</dbReference>
<dbReference type="SUPFAM" id="SSF50800">
    <property type="entry name" value="PK beta-barrel domain-like"/>
    <property type="match status" value="1"/>
</dbReference>
<organism evidence="1 2">
    <name type="scientific">Alkaliphilus serpentinus</name>
    <dbReference type="NCBI Taxonomy" id="1482731"/>
    <lineage>
        <taxon>Bacteria</taxon>
        <taxon>Bacillati</taxon>
        <taxon>Bacillota</taxon>
        <taxon>Clostridia</taxon>
        <taxon>Peptostreptococcales</taxon>
        <taxon>Natronincolaceae</taxon>
        <taxon>Alkaliphilus</taxon>
    </lineage>
</organism>
<accession>A0A833HRQ0</accession>
<sequence>MGRITYIFIKDTDKKFIPLNEIHVNPRTFDDSKPRQVSFISVRGYNTIENSTERGFCHNKFVGNFVLDVDFPGNIKKNVQIHVGDAVFLVEESGKDCHRDCPLLKKGDPCSLRDEIAFGRILHEGSVCVGDEGIIRSRS</sequence>
<dbReference type="OrthoDB" id="1956660at2"/>
<comment type="caution">
    <text evidence="1">The sequence shown here is derived from an EMBL/GenBank/DDBJ whole genome shotgun (WGS) entry which is preliminary data.</text>
</comment>
<protein>
    <recommendedName>
        <fullName evidence="3">MOSC domain-containing protein</fullName>
    </recommendedName>
</protein>
<dbReference type="EMBL" id="WBZB01000002">
    <property type="protein sequence ID" value="KAB3533521.1"/>
    <property type="molecule type" value="Genomic_DNA"/>
</dbReference>